<comment type="caution">
    <text evidence="2">The sequence shown here is derived from an EMBL/GenBank/DDBJ whole genome shotgun (WGS) entry which is preliminary data.</text>
</comment>
<reference evidence="3" key="1">
    <citation type="journal article" date="2019" name="Int. J. Syst. Evol. Microbiol.">
        <title>The Global Catalogue of Microorganisms (GCM) 10K type strain sequencing project: providing services to taxonomists for standard genome sequencing and annotation.</title>
        <authorList>
            <consortium name="The Broad Institute Genomics Platform"/>
            <consortium name="The Broad Institute Genome Sequencing Center for Infectious Disease"/>
            <person name="Wu L."/>
            <person name="Ma J."/>
        </authorList>
    </citation>
    <scope>NUCLEOTIDE SEQUENCE [LARGE SCALE GENOMIC DNA]</scope>
    <source>
        <strain evidence="3">JCM 12149</strain>
    </source>
</reference>
<dbReference type="InterPro" id="IPR021005">
    <property type="entry name" value="Znf_CGNR"/>
</dbReference>
<dbReference type="Pfam" id="PF11706">
    <property type="entry name" value="zf-CGNR"/>
    <property type="match status" value="1"/>
</dbReference>
<sequence>MAERNIFPLLSNHLSLNLVNTEVVKNKTRHDLLHGHFAHWIETMHQSQILMEEQYDKEQVITDGLDTLLDLRAFLRDGFESIADGHPPGEQWLSQLESIIEKTPLTFKRITDKLVPIPVTTSVDAIVSLAALDALQLYTTGDLQTLHRCVNPDCVLLFMDKSGRRKWCSMKICGNRSKVSRHQHRHSHQ</sequence>
<dbReference type="Proteomes" id="UP001501459">
    <property type="component" value="Unassembled WGS sequence"/>
</dbReference>
<dbReference type="PANTHER" id="PTHR35525">
    <property type="entry name" value="BLL6575 PROTEIN"/>
    <property type="match status" value="1"/>
</dbReference>
<keyword evidence="3" id="KW-1185">Reference proteome</keyword>
<dbReference type="SUPFAM" id="SSF160904">
    <property type="entry name" value="Jann2411-like"/>
    <property type="match status" value="1"/>
</dbReference>
<organism evidence="2 3">
    <name type="scientific">Lentibacillus halophilus</name>
    <dbReference type="NCBI Taxonomy" id="295065"/>
    <lineage>
        <taxon>Bacteria</taxon>
        <taxon>Bacillati</taxon>
        <taxon>Bacillota</taxon>
        <taxon>Bacilli</taxon>
        <taxon>Bacillales</taxon>
        <taxon>Bacillaceae</taxon>
        <taxon>Lentibacillus</taxon>
    </lineage>
</organism>
<evidence type="ECO:0000313" key="3">
    <source>
        <dbReference type="Proteomes" id="UP001501459"/>
    </source>
</evidence>
<dbReference type="Gene3D" id="1.10.3300.10">
    <property type="entry name" value="Jann2411-like domain"/>
    <property type="match status" value="1"/>
</dbReference>
<dbReference type="EMBL" id="BAAADM010000020">
    <property type="protein sequence ID" value="GAA0433998.1"/>
    <property type="molecule type" value="Genomic_DNA"/>
</dbReference>
<dbReference type="RefSeq" id="WP_343751368.1">
    <property type="nucleotide sequence ID" value="NZ_BAAADM010000020.1"/>
</dbReference>
<proteinExistence type="predicted"/>
<dbReference type="PANTHER" id="PTHR35525:SF3">
    <property type="entry name" value="BLL6575 PROTEIN"/>
    <property type="match status" value="1"/>
</dbReference>
<dbReference type="InterPro" id="IPR023286">
    <property type="entry name" value="ABATE_dom_sf"/>
</dbReference>
<accession>A0ABP3IZ12</accession>
<protein>
    <submittedName>
        <fullName evidence="2">CGNR zinc finger domain-containing protein</fullName>
    </submittedName>
</protein>
<evidence type="ECO:0000259" key="1">
    <source>
        <dbReference type="Pfam" id="PF11706"/>
    </source>
</evidence>
<name>A0ABP3IZ12_9BACI</name>
<dbReference type="InterPro" id="IPR010852">
    <property type="entry name" value="ABATE"/>
</dbReference>
<evidence type="ECO:0000313" key="2">
    <source>
        <dbReference type="EMBL" id="GAA0433998.1"/>
    </source>
</evidence>
<feature type="domain" description="Zinc finger CGNR" evidence="1">
    <location>
        <begin position="146"/>
        <end position="186"/>
    </location>
</feature>
<gene>
    <name evidence="2" type="ORF">GCM10008983_08240</name>
</gene>